<dbReference type="PANTHER" id="PTHR33933:SF1">
    <property type="entry name" value="PROTEIN ADENYLYLTRANSFERASE MNTA-RELATED"/>
    <property type="match status" value="1"/>
</dbReference>
<reference evidence="3" key="1">
    <citation type="submission" date="2017-02" db="EMBL/GenBank/DDBJ databases">
        <title>Comparative genomics and description of representatives of a novel lineage of planctomycetes thriving in anoxic sediments.</title>
        <authorList>
            <person name="Spring S."/>
            <person name="Bunk B."/>
            <person name="Sproer C."/>
        </authorList>
    </citation>
    <scope>NUCLEOTIDE SEQUENCE [LARGE SCALE GENOMIC DNA]</scope>
    <source>
        <strain evidence="3">SM-Chi-D1</strain>
    </source>
</reference>
<protein>
    <submittedName>
        <fullName evidence="2">Putative nucleotidyltransferase</fullName>
    </submittedName>
</protein>
<evidence type="ECO:0000313" key="3">
    <source>
        <dbReference type="Proteomes" id="UP000188181"/>
    </source>
</evidence>
<dbReference type="SUPFAM" id="SSF81301">
    <property type="entry name" value="Nucleotidyltransferase"/>
    <property type="match status" value="1"/>
</dbReference>
<evidence type="ECO:0000259" key="1">
    <source>
        <dbReference type="Pfam" id="PF01909"/>
    </source>
</evidence>
<dbReference type="OrthoDB" id="9803106at2"/>
<dbReference type="Gene3D" id="3.30.460.10">
    <property type="entry name" value="Beta Polymerase, domain 2"/>
    <property type="match status" value="1"/>
</dbReference>
<dbReference type="CDD" id="cd05403">
    <property type="entry name" value="NT_KNTase_like"/>
    <property type="match status" value="1"/>
</dbReference>
<evidence type="ECO:0000313" key="2">
    <source>
        <dbReference type="EMBL" id="AQQ71958.1"/>
    </source>
</evidence>
<dbReference type="Pfam" id="PF01909">
    <property type="entry name" value="NTP_transf_2"/>
    <property type="match status" value="1"/>
</dbReference>
<keyword evidence="3" id="KW-1185">Reference proteome</keyword>
<sequence>MYKLSEKAGQLDPKVLDILPECTRKVRNYDTDAAVILYGSQARGKAGKDSDMDMLILLSHSIPAETLNKLHDDIYETSLANDIVISCIIKPRSSWENLSHRLQIYIIQSRSKGY</sequence>
<proteinExistence type="predicted"/>
<feature type="domain" description="Polymerase nucleotidyl transferase" evidence="1">
    <location>
        <begin position="25"/>
        <end position="83"/>
    </location>
</feature>
<dbReference type="InterPro" id="IPR002934">
    <property type="entry name" value="Polymerase_NTP_transf_dom"/>
</dbReference>
<dbReference type="InterPro" id="IPR052548">
    <property type="entry name" value="Type_VII_TA_antitoxin"/>
</dbReference>
<dbReference type="KEGG" id="pbas:SMSP2_02337"/>
<organism evidence="2 3">
    <name type="scientific">Limihaloglobus sulfuriphilus</name>
    <dbReference type="NCBI Taxonomy" id="1851148"/>
    <lineage>
        <taxon>Bacteria</taxon>
        <taxon>Pseudomonadati</taxon>
        <taxon>Planctomycetota</taxon>
        <taxon>Phycisphaerae</taxon>
        <taxon>Sedimentisphaerales</taxon>
        <taxon>Sedimentisphaeraceae</taxon>
        <taxon>Limihaloglobus</taxon>
    </lineage>
</organism>
<dbReference type="AlphaFoldDB" id="A0A1Q2MHE6"/>
<keyword evidence="2" id="KW-0808">Transferase</keyword>
<dbReference type="EMBL" id="CP019646">
    <property type="protein sequence ID" value="AQQ71958.1"/>
    <property type="molecule type" value="Genomic_DNA"/>
</dbReference>
<accession>A0A1Q2MHE6</accession>
<gene>
    <name evidence="2" type="ORF">SMSP2_02337</name>
</gene>
<dbReference type="RefSeq" id="WP_146684199.1">
    <property type="nucleotide sequence ID" value="NZ_CP019646.1"/>
</dbReference>
<dbReference type="STRING" id="1851148.SMSP2_02337"/>
<name>A0A1Q2MHE6_9BACT</name>
<dbReference type="GO" id="GO:0016779">
    <property type="term" value="F:nucleotidyltransferase activity"/>
    <property type="evidence" value="ECO:0007669"/>
    <property type="project" value="InterPro"/>
</dbReference>
<dbReference type="InterPro" id="IPR043519">
    <property type="entry name" value="NT_sf"/>
</dbReference>
<dbReference type="Proteomes" id="UP000188181">
    <property type="component" value="Chromosome"/>
</dbReference>
<dbReference type="PANTHER" id="PTHR33933">
    <property type="entry name" value="NUCLEOTIDYLTRANSFERASE"/>
    <property type="match status" value="1"/>
</dbReference>